<organism evidence="11">
    <name type="scientific">Rotaria sordida</name>
    <dbReference type="NCBI Taxonomy" id="392033"/>
    <lineage>
        <taxon>Eukaryota</taxon>
        <taxon>Metazoa</taxon>
        <taxon>Spiralia</taxon>
        <taxon>Gnathifera</taxon>
        <taxon>Rotifera</taxon>
        <taxon>Eurotatoria</taxon>
        <taxon>Bdelloidea</taxon>
        <taxon>Philodinida</taxon>
        <taxon>Philodinidae</taxon>
        <taxon>Rotaria</taxon>
    </lineage>
</organism>
<evidence type="ECO:0000313" key="11">
    <source>
        <dbReference type="EMBL" id="CAF0999603.1"/>
    </source>
</evidence>
<name>A0A814GR73_9BILA</name>
<dbReference type="PIRSF" id="PIRSF000524">
    <property type="entry name" value="SPT"/>
    <property type="match status" value="1"/>
</dbReference>
<comment type="catalytic activity">
    <reaction evidence="7">
        <text>glyoxylate + L-alanine = glycine + pyruvate</text>
        <dbReference type="Rhea" id="RHEA:24248"/>
        <dbReference type="ChEBI" id="CHEBI:15361"/>
        <dbReference type="ChEBI" id="CHEBI:36655"/>
        <dbReference type="ChEBI" id="CHEBI:57305"/>
        <dbReference type="ChEBI" id="CHEBI:57972"/>
        <dbReference type="EC" id="2.6.1.44"/>
    </reaction>
</comment>
<keyword evidence="5" id="KW-0670">Pyruvate</keyword>
<dbReference type="InterPro" id="IPR000192">
    <property type="entry name" value="Aminotrans_V_dom"/>
</dbReference>
<dbReference type="NCBIfam" id="TIGR03301">
    <property type="entry name" value="PhnW-AepZ"/>
    <property type="match status" value="1"/>
</dbReference>
<keyword evidence="2" id="KW-0032">Aminotransferase</keyword>
<evidence type="ECO:0000256" key="1">
    <source>
        <dbReference type="ARBA" id="ARBA00001933"/>
    </source>
</evidence>
<dbReference type="InterPro" id="IPR015424">
    <property type="entry name" value="PyrdxlP-dep_Trfase"/>
</dbReference>
<evidence type="ECO:0000256" key="4">
    <source>
        <dbReference type="ARBA" id="ARBA00022898"/>
    </source>
</evidence>
<evidence type="ECO:0000256" key="7">
    <source>
        <dbReference type="PIRNR" id="PIRNR000524"/>
    </source>
</evidence>
<evidence type="ECO:0000259" key="10">
    <source>
        <dbReference type="Pfam" id="PF00266"/>
    </source>
</evidence>
<dbReference type="Gene3D" id="3.90.1150.10">
    <property type="entry name" value="Aspartate Aminotransferase, domain 1"/>
    <property type="match status" value="1"/>
</dbReference>
<dbReference type="GO" id="GO:0047304">
    <property type="term" value="F:2-aminoethylphosphonate-pyruvate transaminase activity"/>
    <property type="evidence" value="ECO:0007669"/>
    <property type="project" value="UniProtKB-EC"/>
</dbReference>
<reference evidence="11" key="1">
    <citation type="submission" date="2021-02" db="EMBL/GenBank/DDBJ databases">
        <authorList>
            <person name="Nowell W R."/>
        </authorList>
    </citation>
    <scope>NUCLEOTIDE SEQUENCE</scope>
</reference>
<dbReference type="NCBIfam" id="TIGR02326">
    <property type="entry name" value="transamin_PhnW"/>
    <property type="match status" value="1"/>
</dbReference>
<dbReference type="GO" id="GO:0008453">
    <property type="term" value="F:alanine-glyoxylate transaminase activity"/>
    <property type="evidence" value="ECO:0007669"/>
    <property type="project" value="UniProtKB-EC"/>
</dbReference>
<dbReference type="InterPro" id="IPR015422">
    <property type="entry name" value="PyrdxlP-dep_Trfase_small"/>
</dbReference>
<protein>
    <recommendedName>
        <fullName evidence="7">Alanine--glyoxylate aminotransferase</fullName>
        <ecNumber evidence="7">2.6.1.44</ecNumber>
    </recommendedName>
</protein>
<dbReference type="AlphaFoldDB" id="A0A814GR73"/>
<evidence type="ECO:0000256" key="3">
    <source>
        <dbReference type="ARBA" id="ARBA00022679"/>
    </source>
</evidence>
<feature type="domain" description="Aminotransferase class V" evidence="10">
    <location>
        <begin position="53"/>
        <end position="289"/>
    </location>
</feature>
<dbReference type="GO" id="GO:0019700">
    <property type="term" value="P:organic phosphonate catabolic process"/>
    <property type="evidence" value="ECO:0007669"/>
    <property type="project" value="InterPro"/>
</dbReference>
<comment type="caution">
    <text evidence="11">The sequence shown here is derived from an EMBL/GenBank/DDBJ whole genome shotgun (WGS) entry which is preliminary data.</text>
</comment>
<accession>A0A814GR73</accession>
<feature type="binding site" evidence="8">
    <location>
        <position position="333"/>
    </location>
    <ligand>
        <name>substrate</name>
    </ligand>
</feature>
<dbReference type="Proteomes" id="UP000663864">
    <property type="component" value="Unassembled WGS sequence"/>
</dbReference>
<dbReference type="Gene3D" id="3.40.640.10">
    <property type="entry name" value="Type I PLP-dependent aspartate aminotransferase-like (Major domain)"/>
    <property type="match status" value="1"/>
</dbReference>
<dbReference type="EC" id="2.6.1.44" evidence="7"/>
<dbReference type="InterPro" id="IPR024169">
    <property type="entry name" value="SP_NH2Trfase/AEP_transaminase"/>
</dbReference>
<dbReference type="SUPFAM" id="SSF53383">
    <property type="entry name" value="PLP-dependent transferases"/>
    <property type="match status" value="1"/>
</dbReference>
<dbReference type="PANTHER" id="PTHR42778">
    <property type="entry name" value="2-AMINOETHYLPHOSPHONATE--PYRUVATE TRANSAMINASE"/>
    <property type="match status" value="1"/>
</dbReference>
<evidence type="ECO:0000256" key="8">
    <source>
        <dbReference type="PIRSR" id="PIRSR000524-1"/>
    </source>
</evidence>
<keyword evidence="4 7" id="KW-0663">Pyridoxal phosphate</keyword>
<feature type="modified residue" description="N6-(pyridoxal phosphate)lysine" evidence="9">
    <location>
        <position position="189"/>
    </location>
</feature>
<dbReference type="EMBL" id="CAJNOT010000490">
    <property type="protein sequence ID" value="CAF0999603.1"/>
    <property type="molecule type" value="Genomic_DNA"/>
</dbReference>
<evidence type="ECO:0000256" key="5">
    <source>
        <dbReference type="ARBA" id="ARBA00023317"/>
    </source>
</evidence>
<comment type="catalytic activity">
    <reaction evidence="6">
        <text>(2-aminoethyl)phosphonate + pyruvate = phosphonoacetaldehyde + L-alanine</text>
        <dbReference type="Rhea" id="RHEA:17021"/>
        <dbReference type="ChEBI" id="CHEBI:15361"/>
        <dbReference type="ChEBI" id="CHEBI:57418"/>
        <dbReference type="ChEBI" id="CHEBI:57972"/>
        <dbReference type="ChEBI" id="CHEBI:58383"/>
        <dbReference type="EC" id="2.6.1.37"/>
    </reaction>
</comment>
<dbReference type="NCBIfam" id="NF010006">
    <property type="entry name" value="PRK13479.1"/>
    <property type="match status" value="1"/>
</dbReference>
<dbReference type="HAMAP" id="MF_01376">
    <property type="entry name" value="PhnW_aminotrans_5"/>
    <property type="match status" value="1"/>
</dbReference>
<comment type="similarity">
    <text evidence="7">Belongs to the class-V pyridoxal-phosphate-dependent aminotransferase family.</text>
</comment>
<keyword evidence="3" id="KW-0808">Transferase</keyword>
<dbReference type="InterPro" id="IPR012703">
    <property type="entry name" value="NH2EtPonate_pyrv_transaminase"/>
</dbReference>
<evidence type="ECO:0000256" key="6">
    <source>
        <dbReference type="ARBA" id="ARBA00049460"/>
    </source>
</evidence>
<dbReference type="PANTHER" id="PTHR42778:SF1">
    <property type="entry name" value="2-AMINOETHYLPHOSPHONATE--PYRUVATE TRANSAMINASE"/>
    <property type="match status" value="1"/>
</dbReference>
<evidence type="ECO:0000256" key="2">
    <source>
        <dbReference type="ARBA" id="ARBA00022576"/>
    </source>
</evidence>
<proteinExistence type="inferred from homology"/>
<dbReference type="Pfam" id="PF00266">
    <property type="entry name" value="Aminotran_5"/>
    <property type="match status" value="1"/>
</dbReference>
<dbReference type="InterPro" id="IPR015421">
    <property type="entry name" value="PyrdxlP-dep_Trfase_major"/>
</dbReference>
<comment type="cofactor">
    <cofactor evidence="1 7 9">
        <name>pyridoxal 5'-phosphate</name>
        <dbReference type="ChEBI" id="CHEBI:597326"/>
    </cofactor>
</comment>
<sequence>MDTKENDSKLFTPGPLTTSLTVKQAMLHHLGSRDMIFINISSHTYASPDEYTTVLIPGSGTYAVEATFSTSVPRQDAKILIIENGAYGQRMIKICQALNIPYDVISFGETERVQIDLVANKLKLNTYTHVAIIHCETTSGILNPIEEIGQLVYDHGSTVYIVDSMSGFGAIPVSLRNGHITYLISSSNKCIEGVPGFAFVISKRKHLLTCQGQARSLVLDLYDQYTYMEQSKQFRFTPPTHTMLAFKRALDELEQEGGVQGRARRYQNNNRVIRDQMKALGFVELIKPEYQTYIITSYYYPPAPFQFQTFYNKLSDKHQLIYPGKTTVADCFRIGNIGRLFENDMITLVTCIKEVCQEMNIDLPLNIDDEIENNKFHITDY</sequence>
<gene>
    <name evidence="11" type="ORF">ZHD862_LOCUS12451</name>
</gene>
<evidence type="ECO:0000256" key="9">
    <source>
        <dbReference type="PIRSR" id="PIRSR000524-50"/>
    </source>
</evidence>